<dbReference type="SUPFAM" id="SSF51735">
    <property type="entry name" value="NAD(P)-binding Rossmann-fold domains"/>
    <property type="match status" value="1"/>
</dbReference>
<accession>A0A6S6QM62</accession>
<dbReference type="GO" id="GO:0016491">
    <property type="term" value="F:oxidoreductase activity"/>
    <property type="evidence" value="ECO:0007669"/>
    <property type="project" value="UniProtKB-KW"/>
</dbReference>
<dbReference type="InterPro" id="IPR050259">
    <property type="entry name" value="SDR"/>
</dbReference>
<evidence type="ECO:0000313" key="4">
    <source>
        <dbReference type="EMBL" id="BCJ90446.1"/>
    </source>
</evidence>
<evidence type="ECO:0000256" key="1">
    <source>
        <dbReference type="ARBA" id="ARBA00006484"/>
    </source>
</evidence>
<evidence type="ECO:0000313" key="5">
    <source>
        <dbReference type="Proteomes" id="UP000515317"/>
    </source>
</evidence>
<sequence length="248" mass="25872">MTKPLKDKVAIVTGSARNIGRTIAFGLAEDGASVVVNARSSREETEALAEEIRKAGGKAVAVLADVSVPEEAAGLIADAVRAFGRVDILVNNAAMRRENPIADISFEEWREVLASVLDGSFLCARAASRHMGEGGRIINIGGLSAHTGAINRAHVVTAKAGLVGLTKALAIELAPRHITANLVAPGRISTDRRKTGVAQPAHHAHHSSPLGMEGSVDDVADMVRHLAGPAGRYITGQTLHVNGGIYLP</sequence>
<dbReference type="PRINTS" id="PR00081">
    <property type="entry name" value="GDHRDH"/>
</dbReference>
<dbReference type="Gene3D" id="3.40.50.720">
    <property type="entry name" value="NAD(P)-binding Rossmann-like Domain"/>
    <property type="match status" value="1"/>
</dbReference>
<dbReference type="KEGG" id="tso:IZ6_11810"/>
<keyword evidence="5" id="KW-1185">Reference proteome</keyword>
<proteinExistence type="inferred from homology"/>
<dbReference type="InterPro" id="IPR036291">
    <property type="entry name" value="NAD(P)-bd_dom_sf"/>
</dbReference>
<keyword evidence="2" id="KW-0560">Oxidoreductase</keyword>
<dbReference type="RefSeq" id="WP_222877073.1">
    <property type="nucleotide sequence ID" value="NZ_AP023361.1"/>
</dbReference>
<name>A0A6S6QM62_9HYPH</name>
<dbReference type="AlphaFoldDB" id="A0A6S6QM62"/>
<dbReference type="Pfam" id="PF13561">
    <property type="entry name" value="adh_short_C2"/>
    <property type="match status" value="1"/>
</dbReference>
<evidence type="ECO:0000256" key="2">
    <source>
        <dbReference type="ARBA" id="ARBA00023002"/>
    </source>
</evidence>
<protein>
    <submittedName>
        <fullName evidence="4">3-oxoacyl-[acyl-carrier-protein] reductase FabG</fullName>
    </submittedName>
</protein>
<dbReference type="PANTHER" id="PTHR42879">
    <property type="entry name" value="3-OXOACYL-(ACYL-CARRIER-PROTEIN) REDUCTASE"/>
    <property type="match status" value="1"/>
</dbReference>
<comment type="similarity">
    <text evidence="1">Belongs to the short-chain dehydrogenases/reductases (SDR) family.</text>
</comment>
<feature type="region of interest" description="Disordered" evidence="3">
    <location>
        <begin position="191"/>
        <end position="213"/>
    </location>
</feature>
<dbReference type="PANTHER" id="PTHR42879:SF2">
    <property type="entry name" value="3-OXOACYL-[ACYL-CARRIER-PROTEIN] REDUCTASE FABG"/>
    <property type="match status" value="1"/>
</dbReference>
<dbReference type="PRINTS" id="PR00080">
    <property type="entry name" value="SDRFAMILY"/>
</dbReference>
<evidence type="ECO:0000256" key="3">
    <source>
        <dbReference type="SAM" id="MobiDB-lite"/>
    </source>
</evidence>
<dbReference type="Proteomes" id="UP000515317">
    <property type="component" value="Chromosome"/>
</dbReference>
<dbReference type="InterPro" id="IPR002347">
    <property type="entry name" value="SDR_fam"/>
</dbReference>
<organism evidence="4 5">
    <name type="scientific">Terrihabitans soli</name>
    <dbReference type="NCBI Taxonomy" id="708113"/>
    <lineage>
        <taxon>Bacteria</taxon>
        <taxon>Pseudomonadati</taxon>
        <taxon>Pseudomonadota</taxon>
        <taxon>Alphaproteobacteria</taxon>
        <taxon>Hyphomicrobiales</taxon>
        <taxon>Terrihabitans</taxon>
    </lineage>
</organism>
<dbReference type="FunFam" id="3.40.50.720:FF:000173">
    <property type="entry name" value="3-oxoacyl-[acyl-carrier protein] reductase"/>
    <property type="match status" value="1"/>
</dbReference>
<reference evidence="4 5" key="1">
    <citation type="submission" date="2020-08" db="EMBL/GenBank/DDBJ databases">
        <title>Genome sequence of Rhizobiales bacterium strain IZ6.</title>
        <authorList>
            <person name="Nakai R."/>
            <person name="Naganuma T."/>
        </authorList>
    </citation>
    <scope>NUCLEOTIDE SEQUENCE [LARGE SCALE GENOMIC DNA]</scope>
    <source>
        <strain evidence="4 5">IZ6</strain>
    </source>
</reference>
<gene>
    <name evidence="4" type="primary">fabG_3</name>
    <name evidence="4" type="ORF">IZ6_11810</name>
</gene>
<dbReference type="EMBL" id="AP023361">
    <property type="protein sequence ID" value="BCJ90446.1"/>
    <property type="molecule type" value="Genomic_DNA"/>
</dbReference>